<dbReference type="GO" id="GO:0004586">
    <property type="term" value="F:ornithine decarboxylase activity"/>
    <property type="evidence" value="ECO:0007669"/>
    <property type="project" value="TreeGrafter"/>
</dbReference>
<comment type="cofactor">
    <cofactor evidence="1">
        <name>pyridoxal 5'-phosphate</name>
        <dbReference type="ChEBI" id="CHEBI:597326"/>
    </cofactor>
</comment>
<protein>
    <submittedName>
        <fullName evidence="7">Diaminopimelate decarboxylase</fullName>
    </submittedName>
</protein>
<evidence type="ECO:0000256" key="1">
    <source>
        <dbReference type="ARBA" id="ARBA00001933"/>
    </source>
</evidence>
<comment type="caution">
    <text evidence="7">The sequence shown here is derived from an EMBL/GenBank/DDBJ whole genome shotgun (WGS) entry which is preliminary data.</text>
</comment>
<evidence type="ECO:0000256" key="2">
    <source>
        <dbReference type="ARBA" id="ARBA00008872"/>
    </source>
</evidence>
<gene>
    <name evidence="7" type="ORF">FHX33_003928</name>
</gene>
<feature type="compositionally biased region" description="Low complexity" evidence="5">
    <location>
        <begin position="7"/>
        <end position="21"/>
    </location>
</feature>
<organism evidence="7 8">
    <name type="scientific">Leifsonia aquatica</name>
    <name type="common">Corynebacterium aquaticum</name>
    <dbReference type="NCBI Taxonomy" id="144185"/>
    <lineage>
        <taxon>Bacteria</taxon>
        <taxon>Bacillati</taxon>
        <taxon>Actinomycetota</taxon>
        <taxon>Actinomycetes</taxon>
        <taxon>Micrococcales</taxon>
        <taxon>Microbacteriaceae</taxon>
        <taxon>Leifsonia</taxon>
    </lineage>
</organism>
<dbReference type="Pfam" id="PF02784">
    <property type="entry name" value="Orn_Arg_deC_N"/>
    <property type="match status" value="1"/>
</dbReference>
<dbReference type="InterPro" id="IPR022644">
    <property type="entry name" value="De-COase2_N"/>
</dbReference>
<dbReference type="PANTHER" id="PTHR11482">
    <property type="entry name" value="ARGININE/DIAMINOPIMELATE/ORNITHINE DECARBOXYLASE"/>
    <property type="match status" value="1"/>
</dbReference>
<keyword evidence="3" id="KW-0663">Pyridoxal phosphate</keyword>
<name>A0A7W4UZI4_LEIAQ</name>
<dbReference type="InterPro" id="IPR002433">
    <property type="entry name" value="Orn_de-COase"/>
</dbReference>
<keyword evidence="8" id="KW-1185">Reference proteome</keyword>
<dbReference type="EMBL" id="JACHVP010000005">
    <property type="protein sequence ID" value="MBB2969146.1"/>
    <property type="molecule type" value="Genomic_DNA"/>
</dbReference>
<reference evidence="7 8" key="1">
    <citation type="submission" date="2020-08" db="EMBL/GenBank/DDBJ databases">
        <title>Sequencing the genomes of 1000 actinobacteria strains.</title>
        <authorList>
            <person name="Klenk H.-P."/>
        </authorList>
    </citation>
    <scope>NUCLEOTIDE SEQUENCE [LARGE SCALE GENOMIC DNA]</scope>
    <source>
        <strain evidence="7 8">DSM 20146</strain>
    </source>
</reference>
<feature type="region of interest" description="Disordered" evidence="5">
    <location>
        <begin position="1"/>
        <end position="21"/>
    </location>
</feature>
<keyword evidence="4" id="KW-0456">Lyase</keyword>
<evidence type="ECO:0000313" key="8">
    <source>
        <dbReference type="Proteomes" id="UP000538196"/>
    </source>
</evidence>
<dbReference type="Proteomes" id="UP000538196">
    <property type="component" value="Unassembled WGS sequence"/>
</dbReference>
<comment type="similarity">
    <text evidence="2">Belongs to the Orn/Lys/Arg decarboxylase class-II family.</text>
</comment>
<evidence type="ECO:0000256" key="5">
    <source>
        <dbReference type="SAM" id="MobiDB-lite"/>
    </source>
</evidence>
<accession>A0A7W4UZI4</accession>
<dbReference type="RefSeq" id="WP_021765667.1">
    <property type="nucleotide sequence ID" value="NZ_JACHVP010000005.1"/>
</dbReference>
<dbReference type="GO" id="GO:0005737">
    <property type="term" value="C:cytoplasm"/>
    <property type="evidence" value="ECO:0007669"/>
    <property type="project" value="TreeGrafter"/>
</dbReference>
<dbReference type="InterPro" id="IPR029066">
    <property type="entry name" value="PLP-binding_barrel"/>
</dbReference>
<proteinExistence type="inferred from homology"/>
<evidence type="ECO:0000256" key="3">
    <source>
        <dbReference type="ARBA" id="ARBA00022898"/>
    </source>
</evidence>
<evidence type="ECO:0000313" key="7">
    <source>
        <dbReference type="EMBL" id="MBB2969146.1"/>
    </source>
</evidence>
<dbReference type="AlphaFoldDB" id="A0A7W4UZI4"/>
<sequence length="338" mass="35407">MPAVTRTADPTGAPAAPAAGTAGDPGDLPLVVIDVERAVARYLDLRAAFPWVDVHYDVSALSHPALLDAIAAAQGAFEVAQPASLQTVVTCESRPRLLHTAPITGLHDVETAYRAGVRRFVVDGGAEMFAFAGVPDDVRLLLRLRSLADSRCAHRARRGLEPDEIVRAVRAAAEQGVCVGGLSLQLPAHSSPADYVAEIVHAAAVTADVHSATGTRFDVLDLGDGFPGRAVFRPAEQVELARAIRAIVAPATSHVSIIASASLAVTAGCLSAVAGTAERDIDPSYASECIDAGADVLVLTHDLRSGVLGRFSFFRGGAEWGHRVLRPRRSRTTWSPAG</sequence>
<dbReference type="Gene3D" id="3.20.20.10">
    <property type="entry name" value="Alanine racemase"/>
    <property type="match status" value="1"/>
</dbReference>
<feature type="domain" description="Orn/DAP/Arg decarboxylase 2 N-terminal" evidence="6">
    <location>
        <begin position="39"/>
        <end position="259"/>
    </location>
</feature>
<dbReference type="PANTHER" id="PTHR11482:SF6">
    <property type="entry name" value="ORNITHINE DECARBOXYLASE 1-RELATED"/>
    <property type="match status" value="1"/>
</dbReference>
<dbReference type="SUPFAM" id="SSF51419">
    <property type="entry name" value="PLP-binding barrel"/>
    <property type="match status" value="1"/>
</dbReference>
<evidence type="ECO:0000259" key="6">
    <source>
        <dbReference type="Pfam" id="PF02784"/>
    </source>
</evidence>
<dbReference type="GO" id="GO:0033387">
    <property type="term" value="P:putrescine biosynthetic process from arginine, via ornithine"/>
    <property type="evidence" value="ECO:0007669"/>
    <property type="project" value="TreeGrafter"/>
</dbReference>
<evidence type="ECO:0000256" key="4">
    <source>
        <dbReference type="ARBA" id="ARBA00023239"/>
    </source>
</evidence>